<dbReference type="Proteomes" id="UP000252085">
    <property type="component" value="Unassembled WGS sequence"/>
</dbReference>
<dbReference type="EMBL" id="LXQE01000027">
    <property type="protein sequence ID" value="RCJ41928.1"/>
    <property type="molecule type" value="Genomic_DNA"/>
</dbReference>
<reference evidence="2" key="1">
    <citation type="submission" date="2016-04" db="EMBL/GenBank/DDBJ databases">
        <authorList>
            <person name="Tabuchi Yagui T.R."/>
        </authorList>
    </citation>
    <scope>NUCLEOTIDE SEQUENCE [LARGE SCALE GENOMIC DNA]</scope>
</reference>
<proteinExistence type="predicted"/>
<organism evidence="1 2">
    <name type="scientific">Nostoc punctiforme NIES-2108</name>
    <dbReference type="NCBI Taxonomy" id="1356359"/>
    <lineage>
        <taxon>Bacteria</taxon>
        <taxon>Bacillati</taxon>
        <taxon>Cyanobacteriota</taxon>
        <taxon>Cyanophyceae</taxon>
        <taxon>Nostocales</taxon>
        <taxon>Nostocaceae</taxon>
        <taxon>Nostoc</taxon>
    </lineage>
</organism>
<evidence type="ECO:0000313" key="2">
    <source>
        <dbReference type="Proteomes" id="UP000252085"/>
    </source>
</evidence>
<evidence type="ECO:0000313" key="1">
    <source>
        <dbReference type="EMBL" id="RCJ41928.1"/>
    </source>
</evidence>
<sequence length="74" mass="8450">MQLVGDKFKSEVEALLEVKKSLVYQAGDWVKSTESGEIWQVRNFDGEWLSVKRDNKIGSLHKSEVELIQQEIAA</sequence>
<gene>
    <name evidence="1" type="ORF">A6769_38555</name>
</gene>
<name>A0A367RZE6_NOSPU</name>
<comment type="caution">
    <text evidence="1">The sequence shown here is derived from an EMBL/GenBank/DDBJ whole genome shotgun (WGS) entry which is preliminary data.</text>
</comment>
<dbReference type="AlphaFoldDB" id="A0A367RZE6"/>
<accession>A0A367RZE6</accession>
<protein>
    <submittedName>
        <fullName evidence="1">Uncharacterized protein</fullName>
    </submittedName>
</protein>